<dbReference type="Gene3D" id="1.20.1510.10">
    <property type="entry name" value="Cation efflux protein transmembrane domain"/>
    <property type="match status" value="1"/>
</dbReference>
<feature type="transmembrane region" description="Helical" evidence="6">
    <location>
        <begin position="193"/>
        <end position="211"/>
    </location>
</feature>
<dbReference type="InterPro" id="IPR036837">
    <property type="entry name" value="Cation_efflux_CTD_sf"/>
</dbReference>
<dbReference type="AlphaFoldDB" id="A0A370HKI4"/>
<evidence type="ECO:0000259" key="7">
    <source>
        <dbReference type="Pfam" id="PF01545"/>
    </source>
</evidence>
<sequence>MASQSSSRKVIYAALLGNFLIAVTKFAAAAWTGSSAMLSEGVHSLVDTGNELLLLYGLHRSALPPDRAHPLGHGRELYFWTFIVSLLIFALGAGVSIYEGIMHMREPEPVESPVVNYVVLGLSFLFEGGSWWVALKEFRRAKGQRGYYQAVRESKDPTTFTVLFEDSAALAGLVIAFVGISAAQYFEIPELDGLASVGIGLVLAATAMVLARETKGLLIGEAAHAGLQASILAIAQDDPAVERANGVLTVHLAPQQIVAALSAEFADDLTTPEIEACVTRLEAKVKAAHPEIAMLFIKPQSAGTYRKRRAAINLADYTVDDSGHLLKDAPDSP</sequence>
<comment type="subcellular location">
    <subcellularLocation>
        <location evidence="1">Membrane</location>
        <topology evidence="1">Multi-pass membrane protein</topology>
    </subcellularLocation>
</comment>
<feature type="domain" description="Cation efflux protein transmembrane" evidence="7">
    <location>
        <begin position="12"/>
        <end position="218"/>
    </location>
</feature>
<name>A0A370HKI4_9HYPH</name>
<dbReference type="InterPro" id="IPR002524">
    <property type="entry name" value="Cation_efflux"/>
</dbReference>
<evidence type="ECO:0000256" key="5">
    <source>
        <dbReference type="ARBA" id="ARBA00023136"/>
    </source>
</evidence>
<dbReference type="Proteomes" id="UP000254925">
    <property type="component" value="Unassembled WGS sequence"/>
</dbReference>
<dbReference type="PANTHER" id="PTHR13414:SF9">
    <property type="entry name" value="PROTON-COUPLED ZINC ANTIPORTER SLC30A9, MITOCHONDRIAL"/>
    <property type="match status" value="1"/>
</dbReference>
<dbReference type="PANTHER" id="PTHR13414">
    <property type="entry name" value="HUEL-CATION TRANSPORTER"/>
    <property type="match status" value="1"/>
</dbReference>
<dbReference type="OrthoDB" id="9806522at2"/>
<dbReference type="NCBIfam" id="TIGR01297">
    <property type="entry name" value="CDF"/>
    <property type="match status" value="1"/>
</dbReference>
<keyword evidence="2" id="KW-0813">Transport</keyword>
<evidence type="ECO:0000256" key="4">
    <source>
        <dbReference type="ARBA" id="ARBA00022989"/>
    </source>
</evidence>
<feature type="transmembrane region" description="Helical" evidence="6">
    <location>
        <begin position="168"/>
        <end position="187"/>
    </location>
</feature>
<dbReference type="GO" id="GO:0006829">
    <property type="term" value="P:zinc ion transport"/>
    <property type="evidence" value="ECO:0007669"/>
    <property type="project" value="InterPro"/>
</dbReference>
<proteinExistence type="predicted"/>
<dbReference type="InterPro" id="IPR027469">
    <property type="entry name" value="Cation_efflux_TMD_sf"/>
</dbReference>
<organism evidence="8 9">
    <name type="scientific">Microvirga subterranea</name>
    <dbReference type="NCBI Taxonomy" id="186651"/>
    <lineage>
        <taxon>Bacteria</taxon>
        <taxon>Pseudomonadati</taxon>
        <taxon>Pseudomonadota</taxon>
        <taxon>Alphaproteobacteria</taxon>
        <taxon>Hyphomicrobiales</taxon>
        <taxon>Methylobacteriaceae</taxon>
        <taxon>Microvirga</taxon>
    </lineage>
</organism>
<dbReference type="SUPFAM" id="SSF161111">
    <property type="entry name" value="Cation efflux protein transmembrane domain-like"/>
    <property type="match status" value="1"/>
</dbReference>
<evidence type="ECO:0000256" key="6">
    <source>
        <dbReference type="SAM" id="Phobius"/>
    </source>
</evidence>
<keyword evidence="9" id="KW-1185">Reference proteome</keyword>
<evidence type="ECO:0000313" key="8">
    <source>
        <dbReference type="EMBL" id="RDI59113.1"/>
    </source>
</evidence>
<comment type="caution">
    <text evidence="8">The sequence shown here is derived from an EMBL/GenBank/DDBJ whole genome shotgun (WGS) entry which is preliminary data.</text>
</comment>
<feature type="transmembrane region" description="Helical" evidence="6">
    <location>
        <begin position="117"/>
        <end position="135"/>
    </location>
</feature>
<protein>
    <submittedName>
        <fullName evidence="8">Cation diffusion facilitator family transporter</fullName>
    </submittedName>
</protein>
<dbReference type="RefSeq" id="WP_114770025.1">
    <property type="nucleotide sequence ID" value="NZ_QQBB01000004.1"/>
</dbReference>
<reference evidence="8 9" key="1">
    <citation type="submission" date="2018-07" db="EMBL/GenBank/DDBJ databases">
        <title>Genomic Encyclopedia of Type Strains, Phase IV (KMG-IV): sequencing the most valuable type-strain genomes for metagenomic binning, comparative biology and taxonomic classification.</title>
        <authorList>
            <person name="Goeker M."/>
        </authorList>
    </citation>
    <scope>NUCLEOTIDE SEQUENCE [LARGE SCALE GENOMIC DNA]</scope>
    <source>
        <strain evidence="8 9">DSM 14364</strain>
    </source>
</reference>
<dbReference type="EMBL" id="QQBB01000004">
    <property type="protein sequence ID" value="RDI59113.1"/>
    <property type="molecule type" value="Genomic_DNA"/>
</dbReference>
<keyword evidence="4 6" id="KW-1133">Transmembrane helix</keyword>
<dbReference type="InterPro" id="IPR058533">
    <property type="entry name" value="Cation_efflux_TM"/>
</dbReference>
<feature type="transmembrane region" description="Helical" evidence="6">
    <location>
        <begin position="77"/>
        <end position="97"/>
    </location>
</feature>
<evidence type="ECO:0000256" key="1">
    <source>
        <dbReference type="ARBA" id="ARBA00004141"/>
    </source>
</evidence>
<dbReference type="SUPFAM" id="SSF160240">
    <property type="entry name" value="Cation efflux protein cytoplasmic domain-like"/>
    <property type="match status" value="1"/>
</dbReference>
<feature type="transmembrane region" description="Helical" evidence="6">
    <location>
        <begin position="12"/>
        <end position="31"/>
    </location>
</feature>
<evidence type="ECO:0000256" key="3">
    <source>
        <dbReference type="ARBA" id="ARBA00022692"/>
    </source>
</evidence>
<dbReference type="Pfam" id="PF01545">
    <property type="entry name" value="Cation_efflux"/>
    <property type="match status" value="1"/>
</dbReference>
<evidence type="ECO:0000256" key="2">
    <source>
        <dbReference type="ARBA" id="ARBA00022448"/>
    </source>
</evidence>
<keyword evidence="5 6" id="KW-0472">Membrane</keyword>
<dbReference type="InterPro" id="IPR040177">
    <property type="entry name" value="SLC30A9"/>
</dbReference>
<gene>
    <name evidence="8" type="ORF">DES45_10424</name>
</gene>
<dbReference type="GO" id="GO:0016020">
    <property type="term" value="C:membrane"/>
    <property type="evidence" value="ECO:0007669"/>
    <property type="project" value="UniProtKB-SubCell"/>
</dbReference>
<dbReference type="GO" id="GO:0008324">
    <property type="term" value="F:monoatomic cation transmembrane transporter activity"/>
    <property type="evidence" value="ECO:0007669"/>
    <property type="project" value="InterPro"/>
</dbReference>
<accession>A0A370HKI4</accession>
<evidence type="ECO:0000313" key="9">
    <source>
        <dbReference type="Proteomes" id="UP000254925"/>
    </source>
</evidence>
<keyword evidence="3 6" id="KW-0812">Transmembrane</keyword>